<comment type="caution">
    <text evidence="1">The sequence shown here is derived from an EMBL/GenBank/DDBJ whole genome shotgun (WGS) entry which is preliminary data.</text>
</comment>
<keyword evidence="2" id="KW-1185">Reference proteome</keyword>
<evidence type="ECO:0000313" key="2">
    <source>
        <dbReference type="Proteomes" id="UP000807469"/>
    </source>
</evidence>
<gene>
    <name evidence="1" type="ORF">BDN70DRAFT_872761</name>
</gene>
<dbReference type="EMBL" id="MU155145">
    <property type="protein sequence ID" value="KAF9484265.1"/>
    <property type="molecule type" value="Genomic_DNA"/>
</dbReference>
<sequence>MAHPYSGPASYIYANEYLDDDEVTARRIPHFPPPTSILSSPPVSPISKAKPWSPIIFERPFASVPQFSTDFQSDRYKKFSRSSHVANASTGTSIEPYGYESMRVRFDTPNEHILAWRRKLKFIKRKLGRFRREVTKLMTHNWITTPRPRLSMI</sequence>
<evidence type="ECO:0000313" key="1">
    <source>
        <dbReference type="EMBL" id="KAF9484265.1"/>
    </source>
</evidence>
<feature type="non-terminal residue" evidence="1">
    <location>
        <position position="153"/>
    </location>
</feature>
<proteinExistence type="predicted"/>
<name>A0A9P5ZC98_9AGAR</name>
<reference evidence="1" key="1">
    <citation type="submission" date="2020-11" db="EMBL/GenBank/DDBJ databases">
        <authorList>
            <consortium name="DOE Joint Genome Institute"/>
            <person name="Ahrendt S."/>
            <person name="Riley R."/>
            <person name="Andreopoulos W."/>
            <person name="Labutti K."/>
            <person name="Pangilinan J."/>
            <person name="Ruiz-Duenas F.J."/>
            <person name="Barrasa J.M."/>
            <person name="Sanchez-Garcia M."/>
            <person name="Camarero S."/>
            <person name="Miyauchi S."/>
            <person name="Serrano A."/>
            <person name="Linde D."/>
            <person name="Babiker R."/>
            <person name="Drula E."/>
            <person name="Ayuso-Fernandez I."/>
            <person name="Pacheco R."/>
            <person name="Padilla G."/>
            <person name="Ferreira P."/>
            <person name="Barriuso J."/>
            <person name="Kellner H."/>
            <person name="Castanera R."/>
            <person name="Alfaro M."/>
            <person name="Ramirez L."/>
            <person name="Pisabarro A.G."/>
            <person name="Kuo A."/>
            <person name="Tritt A."/>
            <person name="Lipzen A."/>
            <person name="He G."/>
            <person name="Yan M."/>
            <person name="Ng V."/>
            <person name="Cullen D."/>
            <person name="Martin F."/>
            <person name="Rosso M.-N."/>
            <person name="Henrissat B."/>
            <person name="Hibbett D."/>
            <person name="Martinez A.T."/>
            <person name="Grigoriev I.V."/>
        </authorList>
    </citation>
    <scope>NUCLEOTIDE SEQUENCE</scope>
    <source>
        <strain evidence="1">CIRM-BRFM 674</strain>
    </source>
</reference>
<accession>A0A9P5ZC98</accession>
<dbReference type="AlphaFoldDB" id="A0A9P5ZC98"/>
<organism evidence="1 2">
    <name type="scientific">Pholiota conissans</name>
    <dbReference type="NCBI Taxonomy" id="109636"/>
    <lineage>
        <taxon>Eukaryota</taxon>
        <taxon>Fungi</taxon>
        <taxon>Dikarya</taxon>
        <taxon>Basidiomycota</taxon>
        <taxon>Agaricomycotina</taxon>
        <taxon>Agaricomycetes</taxon>
        <taxon>Agaricomycetidae</taxon>
        <taxon>Agaricales</taxon>
        <taxon>Agaricineae</taxon>
        <taxon>Strophariaceae</taxon>
        <taxon>Pholiota</taxon>
    </lineage>
</organism>
<dbReference type="Proteomes" id="UP000807469">
    <property type="component" value="Unassembled WGS sequence"/>
</dbReference>
<dbReference type="OrthoDB" id="2957319at2759"/>
<protein>
    <submittedName>
        <fullName evidence="1">Uncharacterized protein</fullName>
    </submittedName>
</protein>